<dbReference type="EMBL" id="VLTJ01000029">
    <property type="protein sequence ID" value="TSH92628.1"/>
    <property type="molecule type" value="Genomic_DNA"/>
</dbReference>
<dbReference type="RefSeq" id="WP_143948994.1">
    <property type="nucleotide sequence ID" value="NZ_BAABMB010000001.1"/>
</dbReference>
<dbReference type="OrthoDB" id="9132606at2"/>
<name>A0A556AIA8_9BURK</name>
<evidence type="ECO:0008006" key="3">
    <source>
        <dbReference type="Google" id="ProtNLM"/>
    </source>
</evidence>
<reference evidence="1 2" key="1">
    <citation type="submission" date="2019-07" db="EMBL/GenBank/DDBJ databases">
        <title>Qingshengfaniella alkalisoli gen. nov., sp. nov., isolated from saline soil.</title>
        <authorList>
            <person name="Xu L."/>
            <person name="Huang X.-X."/>
            <person name="Sun J.-Q."/>
        </authorList>
    </citation>
    <scope>NUCLEOTIDE SEQUENCE [LARGE SCALE GENOMIC DNA]</scope>
    <source>
        <strain evidence="1 2">DSM 27279</strain>
    </source>
</reference>
<sequence length="139" mass="15292">MTTLVQTYVEGLRAELIAAPGFPAEVESSPVRASTRQRPQVVTLLLGLETVADGSISRVNRAREVHLLVHTAGEDHIELSESVFEAAHPLVMGFSAPGIVGIQELRTDEPKYANGDLLRQVVTRRYLITYQTDEHSLSE</sequence>
<dbReference type="AlphaFoldDB" id="A0A556AIA8"/>
<evidence type="ECO:0000313" key="2">
    <source>
        <dbReference type="Proteomes" id="UP000318405"/>
    </source>
</evidence>
<organism evidence="1 2">
    <name type="scientific">Verticiella sediminum</name>
    <dbReference type="NCBI Taxonomy" id="1247510"/>
    <lineage>
        <taxon>Bacteria</taxon>
        <taxon>Pseudomonadati</taxon>
        <taxon>Pseudomonadota</taxon>
        <taxon>Betaproteobacteria</taxon>
        <taxon>Burkholderiales</taxon>
        <taxon>Alcaligenaceae</taxon>
        <taxon>Verticiella</taxon>
    </lineage>
</organism>
<dbReference type="Proteomes" id="UP000318405">
    <property type="component" value="Unassembled WGS sequence"/>
</dbReference>
<evidence type="ECO:0000313" key="1">
    <source>
        <dbReference type="EMBL" id="TSH92628.1"/>
    </source>
</evidence>
<keyword evidence="2" id="KW-1185">Reference proteome</keyword>
<accession>A0A556AIA8</accession>
<protein>
    <recommendedName>
        <fullName evidence="3">DUF3168 domain-containing protein</fullName>
    </recommendedName>
</protein>
<proteinExistence type="predicted"/>
<comment type="caution">
    <text evidence="1">The sequence shown here is derived from an EMBL/GenBank/DDBJ whole genome shotgun (WGS) entry which is preliminary data.</text>
</comment>
<gene>
    <name evidence="1" type="ORF">FOZ76_14495</name>
</gene>